<evidence type="ECO:0000313" key="1">
    <source>
        <dbReference type="EMBL" id="OJJ49432.1"/>
    </source>
</evidence>
<organism evidence="1 2">
    <name type="scientific">Penicilliopsis zonata CBS 506.65</name>
    <dbReference type="NCBI Taxonomy" id="1073090"/>
    <lineage>
        <taxon>Eukaryota</taxon>
        <taxon>Fungi</taxon>
        <taxon>Dikarya</taxon>
        <taxon>Ascomycota</taxon>
        <taxon>Pezizomycotina</taxon>
        <taxon>Eurotiomycetes</taxon>
        <taxon>Eurotiomycetidae</taxon>
        <taxon>Eurotiales</taxon>
        <taxon>Aspergillaceae</taxon>
        <taxon>Penicilliopsis</taxon>
    </lineage>
</organism>
<name>A0A1L9SQC1_9EURO</name>
<reference evidence="2" key="1">
    <citation type="journal article" date="2017" name="Genome Biol.">
        <title>Comparative genomics reveals high biological diversity and specific adaptations in the industrially and medically important fungal genus Aspergillus.</title>
        <authorList>
            <person name="de Vries R.P."/>
            <person name="Riley R."/>
            <person name="Wiebenga A."/>
            <person name="Aguilar-Osorio G."/>
            <person name="Amillis S."/>
            <person name="Uchima C.A."/>
            <person name="Anderluh G."/>
            <person name="Asadollahi M."/>
            <person name="Askin M."/>
            <person name="Barry K."/>
            <person name="Battaglia E."/>
            <person name="Bayram O."/>
            <person name="Benocci T."/>
            <person name="Braus-Stromeyer S.A."/>
            <person name="Caldana C."/>
            <person name="Canovas D."/>
            <person name="Cerqueira G.C."/>
            <person name="Chen F."/>
            <person name="Chen W."/>
            <person name="Choi C."/>
            <person name="Clum A."/>
            <person name="Dos Santos R.A."/>
            <person name="Damasio A.R."/>
            <person name="Diallinas G."/>
            <person name="Emri T."/>
            <person name="Fekete E."/>
            <person name="Flipphi M."/>
            <person name="Freyberg S."/>
            <person name="Gallo A."/>
            <person name="Gournas C."/>
            <person name="Habgood R."/>
            <person name="Hainaut M."/>
            <person name="Harispe M.L."/>
            <person name="Henrissat B."/>
            <person name="Hilden K.S."/>
            <person name="Hope R."/>
            <person name="Hossain A."/>
            <person name="Karabika E."/>
            <person name="Karaffa L."/>
            <person name="Karanyi Z."/>
            <person name="Krasevec N."/>
            <person name="Kuo A."/>
            <person name="Kusch H."/>
            <person name="LaButti K."/>
            <person name="Lagendijk E.L."/>
            <person name="Lapidus A."/>
            <person name="Levasseur A."/>
            <person name="Lindquist E."/>
            <person name="Lipzen A."/>
            <person name="Logrieco A.F."/>
            <person name="MacCabe A."/>
            <person name="Maekelae M.R."/>
            <person name="Malavazi I."/>
            <person name="Melin P."/>
            <person name="Meyer V."/>
            <person name="Mielnichuk N."/>
            <person name="Miskei M."/>
            <person name="Molnar A.P."/>
            <person name="Mule G."/>
            <person name="Ngan C.Y."/>
            <person name="Orejas M."/>
            <person name="Orosz E."/>
            <person name="Ouedraogo J.P."/>
            <person name="Overkamp K.M."/>
            <person name="Park H.-S."/>
            <person name="Perrone G."/>
            <person name="Piumi F."/>
            <person name="Punt P.J."/>
            <person name="Ram A.F."/>
            <person name="Ramon A."/>
            <person name="Rauscher S."/>
            <person name="Record E."/>
            <person name="Riano-Pachon D.M."/>
            <person name="Robert V."/>
            <person name="Roehrig J."/>
            <person name="Ruller R."/>
            <person name="Salamov A."/>
            <person name="Salih N.S."/>
            <person name="Samson R.A."/>
            <person name="Sandor E."/>
            <person name="Sanguinetti M."/>
            <person name="Schuetze T."/>
            <person name="Sepcic K."/>
            <person name="Shelest E."/>
            <person name="Sherlock G."/>
            <person name="Sophianopoulou V."/>
            <person name="Squina F.M."/>
            <person name="Sun H."/>
            <person name="Susca A."/>
            <person name="Todd R.B."/>
            <person name="Tsang A."/>
            <person name="Unkles S.E."/>
            <person name="van de Wiele N."/>
            <person name="van Rossen-Uffink D."/>
            <person name="Oliveira J.V."/>
            <person name="Vesth T.C."/>
            <person name="Visser J."/>
            <person name="Yu J.-H."/>
            <person name="Zhou M."/>
            <person name="Andersen M.R."/>
            <person name="Archer D.B."/>
            <person name="Baker S.E."/>
            <person name="Benoit I."/>
            <person name="Brakhage A.A."/>
            <person name="Braus G.H."/>
            <person name="Fischer R."/>
            <person name="Frisvad J.C."/>
            <person name="Goldman G.H."/>
            <person name="Houbraken J."/>
            <person name="Oakley B."/>
            <person name="Pocsi I."/>
            <person name="Scazzocchio C."/>
            <person name="Seiboth B."/>
            <person name="vanKuyk P.A."/>
            <person name="Wortman J."/>
            <person name="Dyer P.S."/>
            <person name="Grigoriev I.V."/>
        </authorList>
    </citation>
    <scope>NUCLEOTIDE SEQUENCE [LARGE SCALE GENOMIC DNA]</scope>
    <source>
        <strain evidence="2">CBS 506.65</strain>
    </source>
</reference>
<dbReference type="OrthoDB" id="5378679at2759"/>
<evidence type="ECO:0008006" key="3">
    <source>
        <dbReference type="Google" id="ProtNLM"/>
    </source>
</evidence>
<sequence length="341" mass="37747">MPTRLIFLTGSPISQNLCWKEDGLLCGPIAPFTSDIVEDVEACRSAEGHTVRWRQLRQWNADDLGLETTVFLAPQHFAASDEERQSVTGTGNLVISQFYDHSFTVHETSEISVSQDSIQESDLQTESSGRSLISALPPSLDAAASVPLHGQLSDLEDVPNANYLLSIAPQTMSVNLVVGVITVRPPRRVVTRQWKRELEIVELVVADETRTGFGVTVWLPALEASHSSHDHELRRTLSALRPRDIVLLRTVGLSVFQDRVYGQSLRRGLTKIHLLYRRPVDLTDAGGVYDLQAINSNNATGPSDDLLLVRVRRVRAWMLRFVDSGPDREGGEAGLLPPDTQ</sequence>
<dbReference type="Proteomes" id="UP000184188">
    <property type="component" value="Unassembled WGS sequence"/>
</dbReference>
<dbReference type="GeneID" id="34615338"/>
<accession>A0A1L9SQC1</accession>
<keyword evidence="2" id="KW-1185">Reference proteome</keyword>
<dbReference type="EMBL" id="KV878338">
    <property type="protein sequence ID" value="OJJ49432.1"/>
    <property type="molecule type" value="Genomic_DNA"/>
</dbReference>
<dbReference type="AlphaFoldDB" id="A0A1L9SQC1"/>
<proteinExistence type="predicted"/>
<gene>
    <name evidence="1" type="ORF">ASPZODRAFT_59866</name>
</gene>
<dbReference type="VEuPathDB" id="FungiDB:ASPZODRAFT_59866"/>
<dbReference type="RefSeq" id="XP_022583942.1">
    <property type="nucleotide sequence ID" value="XM_022728874.1"/>
</dbReference>
<protein>
    <recommendedName>
        <fullName evidence="3">OB domain-containing protein</fullName>
    </recommendedName>
</protein>
<evidence type="ECO:0000313" key="2">
    <source>
        <dbReference type="Proteomes" id="UP000184188"/>
    </source>
</evidence>